<dbReference type="PANTHER" id="PTHR35580">
    <property type="entry name" value="CELL SURFACE GLYCOPROTEIN (S-LAYER PROTEIN)-LIKE PROTEIN"/>
    <property type="match status" value="1"/>
</dbReference>
<comment type="caution">
    <text evidence="1">The sequence shown here is derived from an EMBL/GenBank/DDBJ whole genome shotgun (WGS) entry which is preliminary data.</text>
</comment>
<accession>M3G912</accession>
<dbReference type="InterPro" id="IPR010620">
    <property type="entry name" value="SBBP_repeat"/>
</dbReference>
<dbReference type="Proteomes" id="UP000011770">
    <property type="component" value="Unassembled WGS sequence"/>
</dbReference>
<dbReference type="InterPro" id="IPR052918">
    <property type="entry name" value="Motility_Chemotaxis_Reg"/>
</dbReference>
<evidence type="ECO:0000313" key="2">
    <source>
        <dbReference type="Proteomes" id="UP000011770"/>
    </source>
</evidence>
<proteinExistence type="predicted"/>
<protein>
    <submittedName>
        <fullName evidence="1">Beta-propeller repeat protein</fullName>
    </submittedName>
</protein>
<dbReference type="EMBL" id="AHOR02000022">
    <property type="protein sequence ID" value="EMF82489.1"/>
    <property type="molecule type" value="Genomic_DNA"/>
</dbReference>
<dbReference type="Pfam" id="PF06739">
    <property type="entry name" value="SBBP"/>
    <property type="match status" value="6"/>
</dbReference>
<evidence type="ECO:0000313" key="1">
    <source>
        <dbReference type="EMBL" id="EMF82489.1"/>
    </source>
</evidence>
<dbReference type="PANTHER" id="PTHR35580:SF1">
    <property type="entry name" value="PHYTASE-LIKE DOMAIN-CONTAINING PROTEIN"/>
    <property type="match status" value="1"/>
</dbReference>
<gene>
    <name evidence="1" type="ORF">LEP1GSC188_0224</name>
</gene>
<sequence length="508" mass="56097">MLSVKENYDTYFDSFFIFLFQACSPTSDEKTNNSFLIPLAQGNSNFHKNSITSTPEEENLNPAVLDENLAVIEEIPTAFGENPPTLEWVSLLEIPTEIVGEPDVAIDGEGSIYIAANSKGNLIGDESKIGTQDIILKKFDSGQNELWMKRVGVRNVSLKVTGTVTDINGNAYVTGYTNGPFEKALISEKQDMFVVKFNPDGTIAWKKQAGPKRAKGVYNTYNVFTEGITVDTFGNSYVVGISDGPFGDNAVGNLNGGFIIKFDTNGNQIWVKQISIPGASIFPKKVAFDENADCIYVAGTSVNANFRTNTTLNHISPGPRDFFILKFDENGNQEFFAQSIIYSDSVIPHSLAVDPFGNVLVGGQSDIDLESETNQRTNTRGFLMKYDFDGTQRWIKQFGPHEYKKSTKITGIATDRVGNIFTIGQTSGNTINERSKLVGNQDIFLTKHNFIGQVEWIRQIGTPRETLYSGGIGIDLNGNLYSTGITDNNEKDYQVIGGNMDLFLMKFR</sequence>
<dbReference type="NCBIfam" id="NF047494">
    <property type="entry name" value="Lepto_SBBP_lipo"/>
    <property type="match status" value="1"/>
</dbReference>
<reference evidence="1 2" key="1">
    <citation type="submission" date="2013-01" db="EMBL/GenBank/DDBJ databases">
        <authorList>
            <person name="Harkins D.M."/>
            <person name="Durkin A.S."/>
            <person name="Brinkac L.M."/>
            <person name="Haft D.H."/>
            <person name="Selengut J.D."/>
            <person name="Sanka R."/>
            <person name="DePew J."/>
            <person name="Purushe J."/>
            <person name="Tulsiani S.M."/>
            <person name="Graham G.C."/>
            <person name="Burns M.-A."/>
            <person name="Dohnt M.F."/>
            <person name="Smythe L.D."/>
            <person name="McKay D.B."/>
            <person name="Craig S.B."/>
            <person name="Vinetz J.M."/>
            <person name="Sutton G.G."/>
            <person name="Nierman W.C."/>
            <person name="Fouts D.E."/>
        </authorList>
    </citation>
    <scope>NUCLEOTIDE SEQUENCE [LARGE SCALE GENOMIC DNA]</scope>
    <source>
        <strain evidence="1 2">LT2116</strain>
    </source>
</reference>
<dbReference type="Gene3D" id="2.130.10.10">
    <property type="entry name" value="YVTN repeat-like/Quinoprotein amine dehydrogenase"/>
    <property type="match status" value="1"/>
</dbReference>
<organism evidence="1 2">
    <name type="scientific">Leptospira weilii serovar Topaz str. LT2116</name>
    <dbReference type="NCBI Taxonomy" id="1088540"/>
    <lineage>
        <taxon>Bacteria</taxon>
        <taxon>Pseudomonadati</taxon>
        <taxon>Spirochaetota</taxon>
        <taxon>Spirochaetia</taxon>
        <taxon>Leptospirales</taxon>
        <taxon>Leptospiraceae</taxon>
        <taxon>Leptospira</taxon>
    </lineage>
</organism>
<dbReference type="SUPFAM" id="SSF101898">
    <property type="entry name" value="NHL repeat"/>
    <property type="match status" value="1"/>
</dbReference>
<dbReference type="AlphaFoldDB" id="M3G912"/>
<name>M3G912_9LEPT</name>
<dbReference type="InterPro" id="IPR015943">
    <property type="entry name" value="WD40/YVTN_repeat-like_dom_sf"/>
</dbReference>